<evidence type="ECO:0000313" key="1">
    <source>
        <dbReference type="EMBL" id="EHA26570.1"/>
    </source>
</evidence>
<name>G3XSU3_ASPNA</name>
<reference evidence="1 2" key="1">
    <citation type="journal article" date="2011" name="Genome Res.">
        <title>Comparative genomics of citric-acid-producing Aspergillus niger ATCC 1015 versus enzyme-producing CBS 513.88.</title>
        <authorList>
            <person name="Andersen M.R."/>
            <person name="Salazar M.P."/>
            <person name="Schaap P.J."/>
            <person name="van de Vondervoort P.J."/>
            <person name="Culley D."/>
            <person name="Thykaer J."/>
            <person name="Frisvad J.C."/>
            <person name="Nielsen K.F."/>
            <person name="Albang R."/>
            <person name="Albermann K."/>
            <person name="Berka R.M."/>
            <person name="Braus G.H."/>
            <person name="Braus-Stromeyer S.A."/>
            <person name="Corrochano L.M."/>
            <person name="Dai Z."/>
            <person name="van Dijck P.W."/>
            <person name="Hofmann G."/>
            <person name="Lasure L.L."/>
            <person name="Magnuson J.K."/>
            <person name="Menke H."/>
            <person name="Meijer M."/>
            <person name="Meijer S.L."/>
            <person name="Nielsen J.B."/>
            <person name="Nielsen M.L."/>
            <person name="van Ooyen A.J."/>
            <person name="Pel H.J."/>
            <person name="Poulsen L."/>
            <person name="Samson R.A."/>
            <person name="Stam H."/>
            <person name="Tsang A."/>
            <person name="van den Brink J.M."/>
            <person name="Atkins A."/>
            <person name="Aerts A."/>
            <person name="Shapiro H."/>
            <person name="Pangilinan J."/>
            <person name="Salamov A."/>
            <person name="Lou Y."/>
            <person name="Lindquist E."/>
            <person name="Lucas S."/>
            <person name="Grimwood J."/>
            <person name="Grigoriev I.V."/>
            <person name="Kubicek C.P."/>
            <person name="Martinez D."/>
            <person name="van Peij N.N."/>
            <person name="Roubos J.A."/>
            <person name="Nielsen J."/>
            <person name="Baker S.E."/>
        </authorList>
    </citation>
    <scope>NUCLEOTIDE SEQUENCE [LARGE SCALE GENOMIC DNA]</scope>
    <source>
        <strain evidence="2">ATCC 1015 / CBS 113.46 / FGSC A1144 / LSHB Ac4 / NCTC 3858a / NRRL 328 / USDA 3528.7</strain>
    </source>
</reference>
<dbReference type="Gene3D" id="3.40.50.720">
    <property type="entry name" value="NAD(P)-binding Rossmann-like Domain"/>
    <property type="match status" value="1"/>
</dbReference>
<dbReference type="HOGENOM" id="CLU_767213_0_0_1"/>
<dbReference type="InterPro" id="IPR036291">
    <property type="entry name" value="NAD(P)-bd_dom_sf"/>
</dbReference>
<dbReference type="EMBL" id="ACJE01000004">
    <property type="protein sequence ID" value="EHA26570.1"/>
    <property type="molecule type" value="Genomic_DNA"/>
</dbReference>
<evidence type="ECO:0000313" key="2">
    <source>
        <dbReference type="Proteomes" id="UP000009038"/>
    </source>
</evidence>
<accession>G3XSU3</accession>
<dbReference type="Pfam" id="PF00106">
    <property type="entry name" value="adh_short"/>
    <property type="match status" value="1"/>
</dbReference>
<dbReference type="AlphaFoldDB" id="G3XSU3"/>
<dbReference type="OrthoDB" id="10267115at2759"/>
<dbReference type="GO" id="GO:0030148">
    <property type="term" value="P:sphingolipid biosynthetic process"/>
    <property type="evidence" value="ECO:0007669"/>
    <property type="project" value="TreeGrafter"/>
</dbReference>
<dbReference type="Proteomes" id="UP000009038">
    <property type="component" value="Unassembled WGS sequence"/>
</dbReference>
<gene>
    <name evidence="1" type="ORF">ASPNIDRAFT_51907</name>
</gene>
<comment type="caution">
    <text evidence="1">The sequence shown here is derived from an EMBL/GenBank/DDBJ whole genome shotgun (WGS) entry which is preliminary data.</text>
</comment>
<dbReference type="InterPro" id="IPR002347">
    <property type="entry name" value="SDR_fam"/>
</dbReference>
<organism evidence="1 2">
    <name type="scientific">Aspergillus niger (strain ATCC 1015 / CBS 113.46 / FGSC A1144 / LSHB Ac4 / NCTC 3858a / NRRL 328 / USDA 3528.7)</name>
    <dbReference type="NCBI Taxonomy" id="380704"/>
    <lineage>
        <taxon>Eukaryota</taxon>
        <taxon>Fungi</taxon>
        <taxon>Dikarya</taxon>
        <taxon>Ascomycota</taxon>
        <taxon>Pezizomycotina</taxon>
        <taxon>Eurotiomycetes</taxon>
        <taxon>Eurotiomycetidae</taxon>
        <taxon>Eurotiales</taxon>
        <taxon>Aspergillaceae</taxon>
        <taxon>Aspergillus</taxon>
        <taxon>Aspergillus subgen. Circumdati</taxon>
    </lineage>
</organism>
<sequence length="361" mass="40194">MANFRFTWTEVGNCTQWVHSTILVLRLLFIKSVPIDITYYHYLNQPPGYSGRTKETRRGTSDRTFGHHFQRSAPGYPNWVSAKKRVLAVTPLSDKWLQGFGKRNLTGVGKARIKVDMEAVRVHGDQVIGIQSLDLTNSEEVCTIELRVYLNETFTDEIYCLASCMEKNYFTAAFVAQAVMGTWTTELKRVGECDGAQKSRHIVFTASTAALVAVPGYAAYSPSKAAIRALADSLRQESLMYPPAGAIQVHCSFPGTFYTDSFYREQARKPQLCKEIEGTVNDGGGLTAKDVAQRVLVGLDSGCYFIPTDLQTRLLLNNMRGPSPRDYPLLDWCMGWAASLVWPIIGTYLDWKVARSGGGTV</sequence>
<dbReference type="GO" id="GO:0047560">
    <property type="term" value="F:3-dehydrosphinganine reductase activity"/>
    <property type="evidence" value="ECO:0007669"/>
    <property type="project" value="TreeGrafter"/>
</dbReference>
<dbReference type="PANTHER" id="PTHR43550">
    <property type="entry name" value="3-KETODIHYDROSPHINGOSINE REDUCTASE"/>
    <property type="match status" value="1"/>
</dbReference>
<dbReference type="SUPFAM" id="SSF51735">
    <property type="entry name" value="NAD(P)-binding Rossmann-fold domains"/>
    <property type="match status" value="1"/>
</dbReference>
<dbReference type="VEuPathDB" id="FungiDB:ASPNIDRAFT2_51907"/>
<proteinExistence type="predicted"/>
<dbReference type="GO" id="GO:0005789">
    <property type="term" value="C:endoplasmic reticulum membrane"/>
    <property type="evidence" value="ECO:0007669"/>
    <property type="project" value="TreeGrafter"/>
</dbReference>
<protein>
    <submittedName>
        <fullName evidence="1">Uncharacterized protein</fullName>
    </submittedName>
</protein>
<dbReference type="PANTHER" id="PTHR43550:SF3">
    <property type="entry name" value="3-KETODIHYDROSPHINGOSINE REDUCTASE"/>
    <property type="match status" value="1"/>
</dbReference>
<dbReference type="STRING" id="380704.G3XSU3"/>
<dbReference type="GO" id="GO:0006666">
    <property type="term" value="P:3-keto-sphinganine metabolic process"/>
    <property type="evidence" value="ECO:0007669"/>
    <property type="project" value="TreeGrafter"/>
</dbReference>